<reference evidence="1 2" key="1">
    <citation type="submission" date="2016-10" db="EMBL/GenBank/DDBJ databases">
        <authorList>
            <person name="de Groot N.N."/>
        </authorList>
    </citation>
    <scope>NUCLEOTIDE SEQUENCE [LARGE SCALE GENOMIC DNA]</scope>
    <source>
        <strain evidence="1 2">Nm13</strain>
    </source>
</reference>
<dbReference type="EMBL" id="FNUX01000002">
    <property type="protein sequence ID" value="SEF48451.1"/>
    <property type="molecule type" value="Genomic_DNA"/>
</dbReference>
<gene>
    <name evidence="1" type="ORF">SAMN05216334_102124</name>
</gene>
<dbReference type="OrthoDB" id="7059994at2"/>
<dbReference type="AlphaFoldDB" id="A0A1H5SF73"/>
<protein>
    <submittedName>
        <fullName evidence="1">Uncharacterized protein</fullName>
    </submittedName>
</protein>
<name>A0A1H5SF73_9PROT</name>
<dbReference type="RefSeq" id="WP_103965399.1">
    <property type="nucleotide sequence ID" value="NZ_FNUX01000002.1"/>
</dbReference>
<organism evidence="1 2">
    <name type="scientific">Nitrosomonas ureae</name>
    <dbReference type="NCBI Taxonomy" id="44577"/>
    <lineage>
        <taxon>Bacteria</taxon>
        <taxon>Pseudomonadati</taxon>
        <taxon>Pseudomonadota</taxon>
        <taxon>Betaproteobacteria</taxon>
        <taxon>Nitrosomonadales</taxon>
        <taxon>Nitrosomonadaceae</taxon>
        <taxon>Nitrosomonas</taxon>
    </lineage>
</organism>
<proteinExistence type="predicted"/>
<evidence type="ECO:0000313" key="1">
    <source>
        <dbReference type="EMBL" id="SEF48451.1"/>
    </source>
</evidence>
<accession>A0A1H5SF73</accession>
<dbReference type="Proteomes" id="UP000236753">
    <property type="component" value="Unassembled WGS sequence"/>
</dbReference>
<evidence type="ECO:0000313" key="2">
    <source>
        <dbReference type="Proteomes" id="UP000236753"/>
    </source>
</evidence>
<sequence>MTNHSNDKYDANPKNISEKAQKDALLKAIPLQVHRKTDFPPMNSQLSAIFAELKQLREESKKPIRKADRVKKHLDVIILDLWVAAHYYESPWRMISLNRNNYLKETRYRKIYLKYDLFKGVLDGLVSLSYADKSKYYFNRTKGKSFQTRIKASDKLLNFLDFDIKKIEHDPEAPEEETIIKKDENGNLIDYVNDRFDIKKREELKKYNELLRKTEINTDAIDLRYQYDPTSITVKRIFNGESGGGRFYGGFWENMPKEDRKKLLVNGEEVCELDYSALHPTICYATKGIQLDGDAYTIEGCERNEVKRAFLILFNCKSRKHALNTMRSEFHIKDAESLLQEIELKHSAIKNSFYNPPYGLFLQRMDSNLAEKIINYFTSKDIPCLSIHDSYIIAKSYESELRSVMEKVFSDSFHFKPRIK</sequence>